<dbReference type="EMBL" id="CP070969">
    <property type="protein sequence ID" value="QSF43360.1"/>
    <property type="molecule type" value="Genomic_DNA"/>
</dbReference>
<evidence type="ECO:0000313" key="2">
    <source>
        <dbReference type="Proteomes" id="UP000663452"/>
    </source>
</evidence>
<evidence type="ECO:0000313" key="1">
    <source>
        <dbReference type="EMBL" id="QSF43360.1"/>
    </source>
</evidence>
<protein>
    <submittedName>
        <fullName evidence="1">Uncharacterized protein</fullName>
    </submittedName>
</protein>
<reference evidence="1 2" key="1">
    <citation type="submission" date="2021-02" db="EMBL/GenBank/DDBJ databases">
        <title>Paenibacillus tianjinensis sp. nov.</title>
        <authorList>
            <person name="Liu H."/>
        </authorList>
    </citation>
    <scope>NUCLEOTIDE SEQUENCE [LARGE SCALE GENOMIC DNA]</scope>
    <source>
        <strain evidence="1 2">TB2019</strain>
    </source>
</reference>
<keyword evidence="2" id="KW-1185">Reference proteome</keyword>
<sequence>MNERLLLSKIMRRDKMIGYLNGKSEQQIEAMLNDFERLNKYYLQEVTIVNEFAGHCFDIGQKVLLVDIIDSEIPLYKAVDLVHKQKCVIQEDEFEV</sequence>
<proteinExistence type="predicted"/>
<gene>
    <name evidence="1" type="ORF">JRJ22_19025</name>
</gene>
<organism evidence="1 2">
    <name type="scientific">Paenibacillus tianjinensis</name>
    <dbReference type="NCBI Taxonomy" id="2810347"/>
    <lineage>
        <taxon>Bacteria</taxon>
        <taxon>Bacillati</taxon>
        <taxon>Bacillota</taxon>
        <taxon>Bacilli</taxon>
        <taxon>Bacillales</taxon>
        <taxon>Paenibacillaceae</taxon>
        <taxon>Paenibacillus</taxon>
    </lineage>
</organism>
<accession>A0ABX7LA98</accession>
<dbReference type="RefSeq" id="WP_206100993.1">
    <property type="nucleotide sequence ID" value="NZ_CP070969.1"/>
</dbReference>
<name>A0ABX7LA98_9BACL</name>
<dbReference type="Proteomes" id="UP000663452">
    <property type="component" value="Chromosome"/>
</dbReference>